<feature type="compositionally biased region" description="Polar residues" evidence="3">
    <location>
        <begin position="59"/>
        <end position="87"/>
    </location>
</feature>
<dbReference type="GO" id="GO:0005634">
    <property type="term" value="C:nucleus"/>
    <property type="evidence" value="ECO:0007669"/>
    <property type="project" value="UniProtKB-SubCell"/>
</dbReference>
<name>A0A1Y1ZL19_9PLEO</name>
<protein>
    <recommendedName>
        <fullName evidence="4">Zn(2)-C6 fungal-type domain-containing protein</fullName>
    </recommendedName>
</protein>
<keyword evidence="6" id="KW-1185">Reference proteome</keyword>
<evidence type="ECO:0000313" key="5">
    <source>
        <dbReference type="EMBL" id="ORY10940.1"/>
    </source>
</evidence>
<dbReference type="PANTHER" id="PTHR37534">
    <property type="entry name" value="TRANSCRIPTIONAL ACTIVATOR PROTEIN UGA3"/>
    <property type="match status" value="1"/>
</dbReference>
<dbReference type="CDD" id="cd12148">
    <property type="entry name" value="fungal_TF_MHR"/>
    <property type="match status" value="1"/>
</dbReference>
<evidence type="ECO:0000259" key="4">
    <source>
        <dbReference type="PROSITE" id="PS50048"/>
    </source>
</evidence>
<sequence length="584" mass="65639">MPLSPAVVPKPRRPRPSRARGLRTTTGCITCRKRRVKCDESKPRCGPCSKSNRECTYQLNGSSSGDNPAQGNSENAVGSTSPSNNGVSAAGDIDPQLFTTSPELRFDLSPLTIETSLPSPNSAPFEWYDLLAEDAINNIQKHNLGFEQISLSRRQSPVPDDDPAIDPNLESPSQSRIVEPPLEPWNCAEIIHLSDDELELFQHFITFVGPILDLFDPTRHFATIVPRLAMHNVGLLKSTLAVAARHKALLFESSQSQSSTLNVQTPGSIASIIDEASAQQNALSQAATQYYYETLHYLSQNLLYPSYNRSVEIIGTAILISTYEMFDANGSHRNGDWERHLRGIFWIQRSQDNNGESTDGLRRAAWWAWLRQDIWVAFRENRRTLTIWRPTRRLADLTPDELATRILYITARCVDFAANERNYDMARRIEQGDKLLQALEDWYRILPRSFHPIYKLPCVQENGPFAPIWIHPPSHAGAIQSFHFARIIVLINQPSEGGMSSFRQRQRLLDESVATICGIAMMHQGKDLPSAFVNFQAVYAAGLCVQTPAKQSAILHLLEGTLHVSKFPPTTLLNDLANYWREEL</sequence>
<feature type="domain" description="Zn(2)-C6 fungal-type" evidence="4">
    <location>
        <begin position="27"/>
        <end position="57"/>
    </location>
</feature>
<evidence type="ECO:0000256" key="1">
    <source>
        <dbReference type="ARBA" id="ARBA00004123"/>
    </source>
</evidence>
<dbReference type="Gene3D" id="4.10.240.10">
    <property type="entry name" value="Zn(2)-C6 fungal-type DNA-binding domain"/>
    <property type="match status" value="1"/>
</dbReference>
<dbReference type="PANTHER" id="PTHR37534:SF3">
    <property type="entry name" value="ZN(II)2CYS6 TRANSCRIPTION FACTOR (EUROFUNG)"/>
    <property type="match status" value="1"/>
</dbReference>
<dbReference type="AlphaFoldDB" id="A0A1Y1ZL19"/>
<comment type="caution">
    <text evidence="5">The sequence shown here is derived from an EMBL/GenBank/DDBJ whole genome shotgun (WGS) entry which is preliminary data.</text>
</comment>
<feature type="region of interest" description="Disordered" evidence="3">
    <location>
        <begin position="1"/>
        <end position="22"/>
    </location>
</feature>
<dbReference type="PROSITE" id="PS50048">
    <property type="entry name" value="ZN2_CY6_FUNGAL_2"/>
    <property type="match status" value="1"/>
</dbReference>
<gene>
    <name evidence="5" type="ORF">BCR34DRAFT_625021</name>
</gene>
<dbReference type="GO" id="GO:0045944">
    <property type="term" value="P:positive regulation of transcription by RNA polymerase II"/>
    <property type="evidence" value="ECO:0007669"/>
    <property type="project" value="TreeGrafter"/>
</dbReference>
<dbReference type="InterPro" id="IPR021858">
    <property type="entry name" value="Fun_TF"/>
</dbReference>
<dbReference type="OrthoDB" id="5319341at2759"/>
<feature type="compositionally biased region" description="Basic residues" evidence="3">
    <location>
        <begin position="10"/>
        <end position="21"/>
    </location>
</feature>
<accession>A0A1Y1ZL19</accession>
<dbReference type="GO" id="GO:0000981">
    <property type="term" value="F:DNA-binding transcription factor activity, RNA polymerase II-specific"/>
    <property type="evidence" value="ECO:0007669"/>
    <property type="project" value="InterPro"/>
</dbReference>
<dbReference type="STRING" id="1231657.A0A1Y1ZL19"/>
<dbReference type="GO" id="GO:0000976">
    <property type="term" value="F:transcription cis-regulatory region binding"/>
    <property type="evidence" value="ECO:0007669"/>
    <property type="project" value="TreeGrafter"/>
</dbReference>
<dbReference type="Proteomes" id="UP000193144">
    <property type="component" value="Unassembled WGS sequence"/>
</dbReference>
<proteinExistence type="predicted"/>
<reference evidence="5 6" key="1">
    <citation type="submission" date="2016-07" db="EMBL/GenBank/DDBJ databases">
        <title>Pervasive Adenine N6-methylation of Active Genes in Fungi.</title>
        <authorList>
            <consortium name="DOE Joint Genome Institute"/>
            <person name="Mondo S.J."/>
            <person name="Dannebaum R.O."/>
            <person name="Kuo R.C."/>
            <person name="Labutti K."/>
            <person name="Haridas S."/>
            <person name="Kuo A."/>
            <person name="Salamov A."/>
            <person name="Ahrendt S.R."/>
            <person name="Lipzen A."/>
            <person name="Sullivan W."/>
            <person name="Andreopoulos W.B."/>
            <person name="Clum A."/>
            <person name="Lindquist E."/>
            <person name="Daum C."/>
            <person name="Ramamoorthy G.K."/>
            <person name="Gryganskyi A."/>
            <person name="Culley D."/>
            <person name="Magnuson J.K."/>
            <person name="James T.Y."/>
            <person name="O'Malley M.A."/>
            <person name="Stajich J.E."/>
            <person name="Spatafora J.W."/>
            <person name="Visel A."/>
            <person name="Grigoriev I.V."/>
        </authorList>
    </citation>
    <scope>NUCLEOTIDE SEQUENCE [LARGE SCALE GENOMIC DNA]</scope>
    <source>
        <strain evidence="5 6">CBS 115471</strain>
    </source>
</reference>
<comment type="subcellular location">
    <subcellularLocation>
        <location evidence="1">Nucleus</location>
    </subcellularLocation>
</comment>
<evidence type="ECO:0000256" key="3">
    <source>
        <dbReference type="SAM" id="MobiDB-lite"/>
    </source>
</evidence>
<dbReference type="SUPFAM" id="SSF57701">
    <property type="entry name" value="Zn2/Cys6 DNA-binding domain"/>
    <property type="match status" value="1"/>
</dbReference>
<dbReference type="Pfam" id="PF11951">
    <property type="entry name" value="Fungal_trans_2"/>
    <property type="match status" value="1"/>
</dbReference>
<dbReference type="EMBL" id="MCFA01000066">
    <property type="protein sequence ID" value="ORY10940.1"/>
    <property type="molecule type" value="Genomic_DNA"/>
</dbReference>
<dbReference type="InterPro" id="IPR036864">
    <property type="entry name" value="Zn2-C6_fun-type_DNA-bd_sf"/>
</dbReference>
<dbReference type="InterPro" id="IPR001138">
    <property type="entry name" value="Zn2Cys6_DnaBD"/>
</dbReference>
<evidence type="ECO:0000313" key="6">
    <source>
        <dbReference type="Proteomes" id="UP000193144"/>
    </source>
</evidence>
<feature type="region of interest" description="Disordered" evidence="3">
    <location>
        <begin position="59"/>
        <end position="95"/>
    </location>
</feature>
<dbReference type="Pfam" id="PF00172">
    <property type="entry name" value="Zn_clus"/>
    <property type="match status" value="1"/>
</dbReference>
<dbReference type="GO" id="GO:0008270">
    <property type="term" value="F:zinc ion binding"/>
    <property type="evidence" value="ECO:0007669"/>
    <property type="project" value="InterPro"/>
</dbReference>
<organism evidence="5 6">
    <name type="scientific">Clohesyomyces aquaticus</name>
    <dbReference type="NCBI Taxonomy" id="1231657"/>
    <lineage>
        <taxon>Eukaryota</taxon>
        <taxon>Fungi</taxon>
        <taxon>Dikarya</taxon>
        <taxon>Ascomycota</taxon>
        <taxon>Pezizomycotina</taxon>
        <taxon>Dothideomycetes</taxon>
        <taxon>Pleosporomycetidae</taxon>
        <taxon>Pleosporales</taxon>
        <taxon>Lindgomycetaceae</taxon>
        <taxon>Clohesyomyces</taxon>
    </lineage>
</organism>
<feature type="region of interest" description="Disordered" evidence="3">
    <location>
        <begin position="153"/>
        <end position="176"/>
    </location>
</feature>
<keyword evidence="2" id="KW-0539">Nucleus</keyword>
<dbReference type="PROSITE" id="PS00463">
    <property type="entry name" value="ZN2_CY6_FUNGAL_1"/>
    <property type="match status" value="1"/>
</dbReference>
<dbReference type="SMART" id="SM00066">
    <property type="entry name" value="GAL4"/>
    <property type="match status" value="1"/>
</dbReference>
<evidence type="ECO:0000256" key="2">
    <source>
        <dbReference type="ARBA" id="ARBA00023242"/>
    </source>
</evidence>
<dbReference type="CDD" id="cd00067">
    <property type="entry name" value="GAL4"/>
    <property type="match status" value="1"/>
</dbReference>